<dbReference type="EMBL" id="JALJOS010000012">
    <property type="protein sequence ID" value="KAK9832162.1"/>
    <property type="molecule type" value="Genomic_DNA"/>
</dbReference>
<dbReference type="AlphaFoldDB" id="A0AAW1RE72"/>
<gene>
    <name evidence="1" type="ORF">WJX74_001054</name>
</gene>
<reference evidence="1 2" key="1">
    <citation type="journal article" date="2024" name="Nat. Commun.">
        <title>Phylogenomics reveals the evolutionary origins of lichenization in chlorophyte algae.</title>
        <authorList>
            <person name="Puginier C."/>
            <person name="Libourel C."/>
            <person name="Otte J."/>
            <person name="Skaloud P."/>
            <person name="Haon M."/>
            <person name="Grisel S."/>
            <person name="Petersen M."/>
            <person name="Berrin J.G."/>
            <person name="Delaux P.M."/>
            <person name="Dal Grande F."/>
            <person name="Keller J."/>
        </authorList>
    </citation>
    <scope>NUCLEOTIDE SEQUENCE [LARGE SCALE GENOMIC DNA]</scope>
    <source>
        <strain evidence="1 2">SAG 2145</strain>
    </source>
</reference>
<accession>A0AAW1RE72</accession>
<keyword evidence="2" id="KW-1185">Reference proteome</keyword>
<organism evidence="1 2">
    <name type="scientific">Apatococcus lobatus</name>
    <dbReference type="NCBI Taxonomy" id="904363"/>
    <lineage>
        <taxon>Eukaryota</taxon>
        <taxon>Viridiplantae</taxon>
        <taxon>Chlorophyta</taxon>
        <taxon>core chlorophytes</taxon>
        <taxon>Trebouxiophyceae</taxon>
        <taxon>Chlorellales</taxon>
        <taxon>Chlorellaceae</taxon>
        <taxon>Apatococcus</taxon>
    </lineage>
</organism>
<dbReference type="Proteomes" id="UP001438707">
    <property type="component" value="Unassembled WGS sequence"/>
</dbReference>
<evidence type="ECO:0000313" key="1">
    <source>
        <dbReference type="EMBL" id="KAK9832162.1"/>
    </source>
</evidence>
<sequence>MVICRTQVLEIPLDNGPSLRVDLQRQKISAYKDLRDYLKTVCDYRVKGITAQALKSHGCSDLEGYMGVAL</sequence>
<evidence type="ECO:0000313" key="2">
    <source>
        <dbReference type="Proteomes" id="UP001438707"/>
    </source>
</evidence>
<protein>
    <submittedName>
        <fullName evidence="1">Uncharacterized protein</fullName>
    </submittedName>
</protein>
<name>A0AAW1RE72_9CHLO</name>
<comment type="caution">
    <text evidence="1">The sequence shown here is derived from an EMBL/GenBank/DDBJ whole genome shotgun (WGS) entry which is preliminary data.</text>
</comment>
<proteinExistence type="predicted"/>